<gene>
    <name evidence="1" type="ORF">SPELUC_LOCUS5648</name>
</gene>
<evidence type="ECO:0000313" key="2">
    <source>
        <dbReference type="Proteomes" id="UP000789366"/>
    </source>
</evidence>
<reference evidence="1" key="1">
    <citation type="submission" date="2021-06" db="EMBL/GenBank/DDBJ databases">
        <authorList>
            <person name="Kallberg Y."/>
            <person name="Tangrot J."/>
            <person name="Rosling A."/>
        </authorList>
    </citation>
    <scope>NUCLEOTIDE SEQUENCE</scope>
    <source>
        <strain evidence="1">28 12/20/2015</strain>
    </source>
</reference>
<dbReference type="Proteomes" id="UP000789366">
    <property type="component" value="Unassembled WGS sequence"/>
</dbReference>
<feature type="non-terminal residue" evidence="1">
    <location>
        <position position="93"/>
    </location>
</feature>
<dbReference type="EMBL" id="CAJVPW010005902">
    <property type="protein sequence ID" value="CAG8562098.1"/>
    <property type="molecule type" value="Genomic_DNA"/>
</dbReference>
<keyword evidence="2" id="KW-1185">Reference proteome</keyword>
<organism evidence="1 2">
    <name type="scientific">Cetraspora pellucida</name>
    <dbReference type="NCBI Taxonomy" id="1433469"/>
    <lineage>
        <taxon>Eukaryota</taxon>
        <taxon>Fungi</taxon>
        <taxon>Fungi incertae sedis</taxon>
        <taxon>Mucoromycota</taxon>
        <taxon>Glomeromycotina</taxon>
        <taxon>Glomeromycetes</taxon>
        <taxon>Diversisporales</taxon>
        <taxon>Gigasporaceae</taxon>
        <taxon>Cetraspora</taxon>
    </lineage>
</organism>
<name>A0ACA9M072_9GLOM</name>
<protein>
    <submittedName>
        <fullName evidence="1">11310_t:CDS:1</fullName>
    </submittedName>
</protein>
<proteinExistence type="predicted"/>
<evidence type="ECO:0000313" key="1">
    <source>
        <dbReference type="EMBL" id="CAG8562098.1"/>
    </source>
</evidence>
<comment type="caution">
    <text evidence="1">The sequence shown here is derived from an EMBL/GenBank/DDBJ whole genome shotgun (WGS) entry which is preliminary data.</text>
</comment>
<sequence length="93" mass="10938">MTNTISIARQDLFPEVVKVINEYLTEPITNAIKIEMSQCLFISANKIEPNIEELYRNRFIKDQYDACFITLQTIIDEVGQKDVLEIWRITDIR</sequence>
<accession>A0ACA9M072</accession>